<dbReference type="GO" id="GO:0009055">
    <property type="term" value="F:electron transfer activity"/>
    <property type="evidence" value="ECO:0007669"/>
    <property type="project" value="InterPro"/>
</dbReference>
<dbReference type="InterPro" id="IPR036909">
    <property type="entry name" value="Cyt_c-like_dom_sf"/>
</dbReference>
<feature type="binding site" description="axial binding residue" evidence="7">
    <location>
        <position position="63"/>
    </location>
    <ligand>
        <name>heme c</name>
        <dbReference type="ChEBI" id="CHEBI:61717"/>
    </ligand>
    <ligandPart>
        <name>Fe</name>
        <dbReference type="ChEBI" id="CHEBI:18248"/>
    </ligandPart>
</feature>
<feature type="domain" description="Cytochrome c" evidence="10">
    <location>
        <begin position="46"/>
        <end position="120"/>
    </location>
</feature>
<dbReference type="InterPro" id="IPR054782">
    <property type="entry name" value="Cytochro_C551"/>
</dbReference>
<dbReference type="NCBIfam" id="NF045774">
    <property type="entry name" value="cytochro_C551"/>
    <property type="match status" value="1"/>
</dbReference>
<keyword evidence="1" id="KW-0813">Transport</keyword>
<evidence type="ECO:0000256" key="7">
    <source>
        <dbReference type="PIRSR" id="PIRSR000025-2"/>
    </source>
</evidence>
<feature type="compositionally biased region" description="Acidic residues" evidence="8">
    <location>
        <begin position="26"/>
        <end position="37"/>
    </location>
</feature>
<protein>
    <submittedName>
        <fullName evidence="11">Cytochrome c551</fullName>
    </submittedName>
</protein>
<dbReference type="GO" id="GO:0016020">
    <property type="term" value="C:membrane"/>
    <property type="evidence" value="ECO:0007669"/>
    <property type="project" value="InterPro"/>
</dbReference>
<name>A0A1I2KPQ3_9BACI</name>
<keyword evidence="2 6" id="KW-0349">Heme</keyword>
<evidence type="ECO:0000256" key="9">
    <source>
        <dbReference type="SAM" id="SignalP"/>
    </source>
</evidence>
<dbReference type="InterPro" id="IPR012218">
    <property type="entry name" value="Cyt_c_BACSU-c550-type"/>
</dbReference>
<evidence type="ECO:0000313" key="11">
    <source>
        <dbReference type="EMBL" id="SFF68220.1"/>
    </source>
</evidence>
<feature type="binding site" description="covalent" evidence="6">
    <location>
        <position position="59"/>
    </location>
    <ligand>
        <name>heme c</name>
        <dbReference type="ChEBI" id="CHEBI:61717"/>
    </ligand>
</feature>
<dbReference type="OrthoDB" id="7933886at2"/>
<dbReference type="PANTHER" id="PTHR37823">
    <property type="entry name" value="CYTOCHROME C-553-LIKE"/>
    <property type="match status" value="1"/>
</dbReference>
<dbReference type="PROSITE" id="PS51007">
    <property type="entry name" value="CYTC"/>
    <property type="match status" value="1"/>
</dbReference>
<keyword evidence="3 7" id="KW-0479">Metal-binding</keyword>
<dbReference type="Pfam" id="PF13442">
    <property type="entry name" value="Cytochrome_CBB3"/>
    <property type="match status" value="1"/>
</dbReference>
<keyword evidence="9" id="KW-0732">Signal</keyword>
<evidence type="ECO:0000313" key="12">
    <source>
        <dbReference type="Proteomes" id="UP000198897"/>
    </source>
</evidence>
<proteinExistence type="predicted"/>
<dbReference type="RefSeq" id="WP_089750712.1">
    <property type="nucleotide sequence ID" value="NZ_FOOG01000005.1"/>
</dbReference>
<feature type="binding site" description="covalent" evidence="6">
    <location>
        <position position="62"/>
    </location>
    <ligand>
        <name>heme c</name>
        <dbReference type="ChEBI" id="CHEBI:61717"/>
    </ligand>
</feature>
<evidence type="ECO:0000256" key="4">
    <source>
        <dbReference type="ARBA" id="ARBA00022982"/>
    </source>
</evidence>
<comment type="PTM">
    <text evidence="6">Binds 1 heme c group covalently per subunit.</text>
</comment>
<dbReference type="Gene3D" id="1.10.760.10">
    <property type="entry name" value="Cytochrome c-like domain"/>
    <property type="match status" value="1"/>
</dbReference>
<dbReference type="PANTHER" id="PTHR37823:SF3">
    <property type="entry name" value="CYTOCHROME C-551"/>
    <property type="match status" value="1"/>
</dbReference>
<evidence type="ECO:0000256" key="6">
    <source>
        <dbReference type="PIRSR" id="PIRSR000025-1"/>
    </source>
</evidence>
<dbReference type="PIRSF" id="PIRSF000025">
    <property type="entry name" value="Cytc_Bsub_c550"/>
    <property type="match status" value="1"/>
</dbReference>
<dbReference type="InterPro" id="IPR051811">
    <property type="entry name" value="Cytochrome_c550/c551-like"/>
</dbReference>
<dbReference type="AlphaFoldDB" id="A0A1I2KPQ3"/>
<accession>A0A1I2KPQ3</accession>
<evidence type="ECO:0000256" key="1">
    <source>
        <dbReference type="ARBA" id="ARBA00022448"/>
    </source>
</evidence>
<dbReference type="GO" id="GO:0020037">
    <property type="term" value="F:heme binding"/>
    <property type="evidence" value="ECO:0007669"/>
    <property type="project" value="InterPro"/>
</dbReference>
<keyword evidence="5 7" id="KW-0408">Iron</keyword>
<feature type="signal peptide" evidence="9">
    <location>
        <begin position="1"/>
        <end position="20"/>
    </location>
</feature>
<feature type="compositionally biased region" description="Polar residues" evidence="8">
    <location>
        <begin position="38"/>
        <end position="50"/>
    </location>
</feature>
<feature type="binding site" description="axial binding residue" evidence="7">
    <location>
        <position position="98"/>
    </location>
    <ligand>
        <name>heme c</name>
        <dbReference type="ChEBI" id="CHEBI:61717"/>
    </ligand>
    <ligandPart>
        <name>Fe</name>
        <dbReference type="ChEBI" id="CHEBI:18248"/>
    </ligandPart>
</feature>
<dbReference type="InterPro" id="IPR009056">
    <property type="entry name" value="Cyt_c-like_dom"/>
</dbReference>
<evidence type="ECO:0000256" key="3">
    <source>
        <dbReference type="ARBA" id="ARBA00022723"/>
    </source>
</evidence>
<sequence length="120" mass="12356">MKKLLLSLFFAMLLVLGACGGGGDEGASDDNTSEEQTDQSSQDGATDTTAAEGVYQNNCSSCHGGELGGGFGPALTEIGSKYDSAQIVDIIKNGKGQMPAQSQVSDEDAQTVADWLATME</sequence>
<evidence type="ECO:0000256" key="2">
    <source>
        <dbReference type="ARBA" id="ARBA00022617"/>
    </source>
</evidence>
<gene>
    <name evidence="11" type="ORF">SAMN05216353_10595</name>
</gene>
<reference evidence="12" key="1">
    <citation type="submission" date="2016-10" db="EMBL/GenBank/DDBJ databases">
        <authorList>
            <person name="Varghese N."/>
            <person name="Submissions S."/>
        </authorList>
    </citation>
    <scope>NUCLEOTIDE SEQUENCE [LARGE SCALE GENOMIC DNA]</scope>
    <source>
        <strain evidence="12">FP5</strain>
    </source>
</reference>
<feature type="chain" id="PRO_5038916626" evidence="9">
    <location>
        <begin position="21"/>
        <end position="120"/>
    </location>
</feature>
<keyword evidence="12" id="KW-1185">Reference proteome</keyword>
<dbReference type="GO" id="GO:0005506">
    <property type="term" value="F:iron ion binding"/>
    <property type="evidence" value="ECO:0007669"/>
    <property type="project" value="InterPro"/>
</dbReference>
<organism evidence="11 12">
    <name type="scientific">Halobacillus alkaliphilus</name>
    <dbReference type="NCBI Taxonomy" id="396056"/>
    <lineage>
        <taxon>Bacteria</taxon>
        <taxon>Bacillati</taxon>
        <taxon>Bacillota</taxon>
        <taxon>Bacilli</taxon>
        <taxon>Bacillales</taxon>
        <taxon>Bacillaceae</taxon>
        <taxon>Halobacillus</taxon>
    </lineage>
</organism>
<dbReference type="EMBL" id="FOOG01000005">
    <property type="protein sequence ID" value="SFF68220.1"/>
    <property type="molecule type" value="Genomic_DNA"/>
</dbReference>
<evidence type="ECO:0000256" key="5">
    <source>
        <dbReference type="ARBA" id="ARBA00023004"/>
    </source>
</evidence>
<keyword evidence="4" id="KW-0249">Electron transport</keyword>
<evidence type="ECO:0000256" key="8">
    <source>
        <dbReference type="SAM" id="MobiDB-lite"/>
    </source>
</evidence>
<evidence type="ECO:0000259" key="10">
    <source>
        <dbReference type="PROSITE" id="PS51007"/>
    </source>
</evidence>
<dbReference type="PROSITE" id="PS51257">
    <property type="entry name" value="PROKAR_LIPOPROTEIN"/>
    <property type="match status" value="1"/>
</dbReference>
<feature type="region of interest" description="Disordered" evidence="8">
    <location>
        <begin position="23"/>
        <end position="50"/>
    </location>
</feature>
<dbReference type="Proteomes" id="UP000198897">
    <property type="component" value="Unassembled WGS sequence"/>
</dbReference>
<dbReference type="SUPFAM" id="SSF46626">
    <property type="entry name" value="Cytochrome c"/>
    <property type="match status" value="1"/>
</dbReference>